<feature type="region of interest" description="Disordered" evidence="1">
    <location>
        <begin position="365"/>
        <end position="386"/>
    </location>
</feature>
<organism evidence="3 4">
    <name type="scientific">Thermogemmata fonticola</name>
    <dbReference type="NCBI Taxonomy" id="2755323"/>
    <lineage>
        <taxon>Bacteria</taxon>
        <taxon>Pseudomonadati</taxon>
        <taxon>Planctomycetota</taxon>
        <taxon>Planctomycetia</taxon>
        <taxon>Gemmatales</taxon>
        <taxon>Gemmataceae</taxon>
        <taxon>Thermogemmata</taxon>
    </lineage>
</organism>
<evidence type="ECO:0000313" key="4">
    <source>
        <dbReference type="Proteomes" id="UP000542342"/>
    </source>
</evidence>
<dbReference type="Proteomes" id="UP000542342">
    <property type="component" value="Unassembled WGS sequence"/>
</dbReference>
<accession>A0A7V8VE84</accession>
<feature type="transmembrane region" description="Helical" evidence="2">
    <location>
        <begin position="20"/>
        <end position="41"/>
    </location>
</feature>
<keyword evidence="2" id="KW-0472">Membrane</keyword>
<dbReference type="RefSeq" id="WP_194537811.1">
    <property type="nucleotide sequence ID" value="NZ_JACEFB010000005.1"/>
</dbReference>
<keyword evidence="2" id="KW-1133">Transmembrane helix</keyword>
<name>A0A7V8VE84_9BACT</name>
<proteinExistence type="predicted"/>
<feature type="transmembrane region" description="Helical" evidence="2">
    <location>
        <begin position="302"/>
        <end position="327"/>
    </location>
</feature>
<evidence type="ECO:0000256" key="2">
    <source>
        <dbReference type="SAM" id="Phobius"/>
    </source>
</evidence>
<reference evidence="3 4" key="1">
    <citation type="submission" date="2020-07" db="EMBL/GenBank/DDBJ databases">
        <title>Thermogemmata thermophila gen. nov., sp. nov., a novel moderate thermophilic planctomycete from a Kamchatka hot spring.</title>
        <authorList>
            <person name="Elcheninov A.G."/>
            <person name="Podosokorskaya O.A."/>
            <person name="Kovaleva O.L."/>
            <person name="Novikov A."/>
            <person name="Bonch-Osmolovskaya E.A."/>
            <person name="Toshchakov S.V."/>
            <person name="Kublanov I.V."/>
        </authorList>
    </citation>
    <scope>NUCLEOTIDE SEQUENCE [LARGE SCALE GENOMIC DNA]</scope>
    <source>
        <strain evidence="3 4">2918</strain>
    </source>
</reference>
<feature type="transmembrane region" description="Helical" evidence="2">
    <location>
        <begin position="267"/>
        <end position="290"/>
    </location>
</feature>
<protein>
    <submittedName>
        <fullName evidence="3">Uncharacterized protein</fullName>
    </submittedName>
</protein>
<keyword evidence="2" id="KW-0812">Transmembrane</keyword>
<sequence>MSHLQNSLTLRCLPGPARLVLTVFLIAVGLGYLAALVQLHVQDSRSGTPLPTVADVILKYTGKQWLDTAPPPPVSQLEKLIMGPIEGAPWNGTGSMAPAFFHKDGAGFKREYEQADPETQKRLMAERNGEREALRLWIRTPDEQRRAAYEADRFVPPPQAAPTHITPDYRHPDGAIKVKSILNDRCARCHAAGAEQENYPLETYEQIAKYLVVPPSIEVPPGGGWVAVSTPISIEKLAQSTHAHLLSFALLFSATGLLLALTDYPPLLRYILAPWVLLAFLADITLWWLARLSDLYGPYFAMMIPLTGAVAALGLTLQILLTLFHLYGSKGKTVLGVVLLLLALVAVFVYAQQIRPALQAKRERLANNPPESAQPSPPAGLAPKTD</sequence>
<feature type="transmembrane region" description="Helical" evidence="2">
    <location>
        <begin position="243"/>
        <end position="261"/>
    </location>
</feature>
<comment type="caution">
    <text evidence="3">The sequence shown here is derived from an EMBL/GenBank/DDBJ whole genome shotgun (WGS) entry which is preliminary data.</text>
</comment>
<keyword evidence="4" id="KW-1185">Reference proteome</keyword>
<dbReference type="AlphaFoldDB" id="A0A7V8VE84"/>
<dbReference type="EMBL" id="JACEFB010000005">
    <property type="protein sequence ID" value="MBA2226382.1"/>
    <property type="molecule type" value="Genomic_DNA"/>
</dbReference>
<feature type="transmembrane region" description="Helical" evidence="2">
    <location>
        <begin position="333"/>
        <end position="351"/>
    </location>
</feature>
<evidence type="ECO:0000313" key="3">
    <source>
        <dbReference type="EMBL" id="MBA2226382.1"/>
    </source>
</evidence>
<evidence type="ECO:0000256" key="1">
    <source>
        <dbReference type="SAM" id="MobiDB-lite"/>
    </source>
</evidence>
<gene>
    <name evidence="3" type="ORF">H0921_09445</name>
</gene>